<evidence type="ECO:0000313" key="3">
    <source>
        <dbReference type="Proteomes" id="UP000521872"/>
    </source>
</evidence>
<gene>
    <name evidence="2" type="ORF">D9613_005631</name>
</gene>
<protein>
    <submittedName>
        <fullName evidence="2">Uncharacterized protein</fullName>
    </submittedName>
</protein>
<accession>A0A8H4QUC3</accession>
<keyword evidence="1" id="KW-0472">Membrane</keyword>
<evidence type="ECO:0000313" key="2">
    <source>
        <dbReference type="EMBL" id="KAF4617584.1"/>
    </source>
</evidence>
<dbReference type="AlphaFoldDB" id="A0A8H4QUC3"/>
<sequence length="366" mass="41983">MSSNKLSCNKLSCVLRTLHRYSTMLYQLAFLPIGLIFYADGIKWTLSGILLMSALYTYSLNQLSDDHPKPIAKVEHYARVKRLQAAQHARIEREEQQKRLYESQPFRFLDLPPEIGIMILSHCAAWPATYQSLVRVSEHVQQLTFHACLPRMPIRLISTEQIHSFDGLLRARPNSDVAQLIRHMWMTPLKREAIPTAISIVKRCKNLLSLASNFHIIQESILLRGNRPTHLYCKDLTLLSLRSEAWTTLLNTANGSAFFRQLTHLRLIGDRVPQDFHLPNLTHFSYGNDTLECSTSTGLAMLDNKPSYPKLQTVIITRPRASAGGLRISRASAKSRVFIFELPPRRTELEMWCDNASRRDMWELCA</sequence>
<comment type="caution">
    <text evidence="2">The sequence shown here is derived from an EMBL/GenBank/DDBJ whole genome shotgun (WGS) entry which is preliminary data.</text>
</comment>
<dbReference type="Proteomes" id="UP000521872">
    <property type="component" value="Unassembled WGS sequence"/>
</dbReference>
<dbReference type="EMBL" id="JAACJL010000030">
    <property type="protein sequence ID" value="KAF4617584.1"/>
    <property type="molecule type" value="Genomic_DNA"/>
</dbReference>
<evidence type="ECO:0000256" key="1">
    <source>
        <dbReference type="SAM" id="Phobius"/>
    </source>
</evidence>
<organism evidence="2 3">
    <name type="scientific">Agrocybe pediades</name>
    <dbReference type="NCBI Taxonomy" id="84607"/>
    <lineage>
        <taxon>Eukaryota</taxon>
        <taxon>Fungi</taxon>
        <taxon>Dikarya</taxon>
        <taxon>Basidiomycota</taxon>
        <taxon>Agaricomycotina</taxon>
        <taxon>Agaricomycetes</taxon>
        <taxon>Agaricomycetidae</taxon>
        <taxon>Agaricales</taxon>
        <taxon>Agaricineae</taxon>
        <taxon>Strophariaceae</taxon>
        <taxon>Agrocybe</taxon>
    </lineage>
</organism>
<keyword evidence="1" id="KW-0812">Transmembrane</keyword>
<keyword evidence="3" id="KW-1185">Reference proteome</keyword>
<name>A0A8H4QUC3_9AGAR</name>
<reference evidence="2 3" key="1">
    <citation type="submission" date="2019-12" db="EMBL/GenBank/DDBJ databases">
        <authorList>
            <person name="Floudas D."/>
            <person name="Bentzer J."/>
            <person name="Ahren D."/>
            <person name="Johansson T."/>
            <person name="Persson P."/>
            <person name="Tunlid A."/>
        </authorList>
    </citation>
    <scope>NUCLEOTIDE SEQUENCE [LARGE SCALE GENOMIC DNA]</scope>
    <source>
        <strain evidence="2 3">CBS 102.39</strain>
    </source>
</reference>
<feature type="transmembrane region" description="Helical" evidence="1">
    <location>
        <begin position="21"/>
        <end position="38"/>
    </location>
</feature>
<proteinExistence type="predicted"/>
<keyword evidence="1" id="KW-1133">Transmembrane helix</keyword>